<keyword evidence="1" id="KW-1133">Transmembrane helix</keyword>
<comment type="caution">
    <text evidence="2">The sequence shown here is derived from an EMBL/GenBank/DDBJ whole genome shotgun (WGS) entry which is preliminary data.</text>
</comment>
<proteinExistence type="predicted"/>
<evidence type="ECO:0000313" key="2">
    <source>
        <dbReference type="EMBL" id="KAK5770983.1"/>
    </source>
</evidence>
<keyword evidence="1" id="KW-0472">Membrane</keyword>
<accession>A0ABR0MCN0</accession>
<organism evidence="2 3">
    <name type="scientific">Gossypium arboreum</name>
    <name type="common">Tree cotton</name>
    <name type="synonym">Gossypium nanking</name>
    <dbReference type="NCBI Taxonomy" id="29729"/>
    <lineage>
        <taxon>Eukaryota</taxon>
        <taxon>Viridiplantae</taxon>
        <taxon>Streptophyta</taxon>
        <taxon>Embryophyta</taxon>
        <taxon>Tracheophyta</taxon>
        <taxon>Spermatophyta</taxon>
        <taxon>Magnoliopsida</taxon>
        <taxon>eudicotyledons</taxon>
        <taxon>Gunneridae</taxon>
        <taxon>Pentapetalae</taxon>
        <taxon>rosids</taxon>
        <taxon>malvids</taxon>
        <taxon>Malvales</taxon>
        <taxon>Malvaceae</taxon>
        <taxon>Malvoideae</taxon>
        <taxon>Gossypium</taxon>
    </lineage>
</organism>
<gene>
    <name evidence="2" type="ORF">PVK06_047150</name>
</gene>
<protein>
    <submittedName>
        <fullName evidence="2">Uncharacterized protein</fullName>
    </submittedName>
</protein>
<reference evidence="2 3" key="1">
    <citation type="submission" date="2023-03" db="EMBL/GenBank/DDBJ databases">
        <title>WGS of Gossypium arboreum.</title>
        <authorList>
            <person name="Yu D."/>
        </authorList>
    </citation>
    <scope>NUCLEOTIDE SEQUENCE [LARGE SCALE GENOMIC DNA]</scope>
    <source>
        <tissue evidence="2">Leaf</tissue>
    </source>
</reference>
<evidence type="ECO:0000313" key="3">
    <source>
        <dbReference type="Proteomes" id="UP001358586"/>
    </source>
</evidence>
<dbReference type="Proteomes" id="UP001358586">
    <property type="component" value="Chromosome 13"/>
</dbReference>
<feature type="transmembrane region" description="Helical" evidence="1">
    <location>
        <begin position="48"/>
        <end position="69"/>
    </location>
</feature>
<keyword evidence="3" id="KW-1185">Reference proteome</keyword>
<name>A0ABR0MCN0_GOSAR</name>
<dbReference type="EMBL" id="JARKNE010000013">
    <property type="protein sequence ID" value="KAK5770983.1"/>
    <property type="molecule type" value="Genomic_DNA"/>
</dbReference>
<evidence type="ECO:0000256" key="1">
    <source>
        <dbReference type="SAM" id="Phobius"/>
    </source>
</evidence>
<sequence>MPSPPALPPTILATLRHPPSLRYLHTILAHMLTGRSESTGIINTHDAYFLWCMSHGHVIDLAYFIALAIQHQMERHRKGVIFIRPYVTQLAWHFRLLNTAAQSSSLTLMGQMSPQGISSMLSMRMIENRRATFPP</sequence>
<keyword evidence="1" id="KW-0812">Transmembrane</keyword>